<dbReference type="OrthoDB" id="6431754at2759"/>
<dbReference type="Proteomes" id="UP000014760">
    <property type="component" value="Unassembled WGS sequence"/>
</dbReference>
<evidence type="ECO:0000313" key="5">
    <source>
        <dbReference type="Proteomes" id="UP000014760"/>
    </source>
</evidence>
<keyword evidence="2" id="KW-0472">Membrane</keyword>
<dbReference type="InterPro" id="IPR043159">
    <property type="entry name" value="Lectin_gal-bd_sf"/>
</dbReference>
<feature type="transmembrane region" description="Helical" evidence="2">
    <location>
        <begin position="268"/>
        <end position="296"/>
    </location>
</feature>
<dbReference type="EnsemblMetazoa" id="CapteT215916">
    <property type="protein sequence ID" value="CapteP215916"/>
    <property type="gene ID" value="CapteG215916"/>
</dbReference>
<dbReference type="InterPro" id="IPR035914">
    <property type="entry name" value="Sperma_CUB_dom_sf"/>
</dbReference>
<dbReference type="CDD" id="cd22823">
    <property type="entry name" value="Gal_Rha_Lectin"/>
    <property type="match status" value="1"/>
</dbReference>
<evidence type="ECO:0000256" key="1">
    <source>
        <dbReference type="SAM" id="MobiDB-lite"/>
    </source>
</evidence>
<evidence type="ECO:0000256" key="2">
    <source>
        <dbReference type="SAM" id="Phobius"/>
    </source>
</evidence>
<evidence type="ECO:0000313" key="4">
    <source>
        <dbReference type="EnsemblMetazoa" id="CapteP215916"/>
    </source>
</evidence>
<organism evidence="3">
    <name type="scientific">Capitella teleta</name>
    <name type="common">Polychaete worm</name>
    <dbReference type="NCBI Taxonomy" id="283909"/>
    <lineage>
        <taxon>Eukaryota</taxon>
        <taxon>Metazoa</taxon>
        <taxon>Spiralia</taxon>
        <taxon>Lophotrochozoa</taxon>
        <taxon>Annelida</taxon>
        <taxon>Polychaeta</taxon>
        <taxon>Sedentaria</taxon>
        <taxon>Scolecida</taxon>
        <taxon>Capitellidae</taxon>
        <taxon>Capitella</taxon>
    </lineage>
</organism>
<keyword evidence="2" id="KW-1133">Transmembrane helix</keyword>
<accession>R7V766</accession>
<keyword evidence="5" id="KW-1185">Reference proteome</keyword>
<protein>
    <recommendedName>
        <fullName evidence="6">CUB domain-containing protein</fullName>
    </recommendedName>
</protein>
<reference evidence="5" key="1">
    <citation type="submission" date="2012-12" db="EMBL/GenBank/DDBJ databases">
        <authorList>
            <person name="Hellsten U."/>
            <person name="Grimwood J."/>
            <person name="Chapman J.A."/>
            <person name="Shapiro H."/>
            <person name="Aerts A."/>
            <person name="Otillar R.P."/>
            <person name="Terry A.Y."/>
            <person name="Boore J.L."/>
            <person name="Simakov O."/>
            <person name="Marletaz F."/>
            <person name="Cho S.-J."/>
            <person name="Edsinger-Gonzales E."/>
            <person name="Havlak P."/>
            <person name="Kuo D.-H."/>
            <person name="Larsson T."/>
            <person name="Lv J."/>
            <person name="Arendt D."/>
            <person name="Savage R."/>
            <person name="Osoegawa K."/>
            <person name="de Jong P."/>
            <person name="Lindberg D.R."/>
            <person name="Seaver E.C."/>
            <person name="Weisblat D.A."/>
            <person name="Putnam N.H."/>
            <person name="Grigoriev I.V."/>
            <person name="Rokhsar D.S."/>
        </authorList>
    </citation>
    <scope>NUCLEOTIDE SEQUENCE</scope>
    <source>
        <strain evidence="5">I ESC-2004</strain>
    </source>
</reference>
<reference evidence="3 5" key="2">
    <citation type="journal article" date="2013" name="Nature">
        <title>Insights into bilaterian evolution from three spiralian genomes.</title>
        <authorList>
            <person name="Simakov O."/>
            <person name="Marletaz F."/>
            <person name="Cho S.J."/>
            <person name="Edsinger-Gonzales E."/>
            <person name="Havlak P."/>
            <person name="Hellsten U."/>
            <person name="Kuo D.H."/>
            <person name="Larsson T."/>
            <person name="Lv J."/>
            <person name="Arendt D."/>
            <person name="Savage R."/>
            <person name="Osoegawa K."/>
            <person name="de Jong P."/>
            <person name="Grimwood J."/>
            <person name="Chapman J.A."/>
            <person name="Shapiro H."/>
            <person name="Aerts A."/>
            <person name="Otillar R.P."/>
            <person name="Terry A.Y."/>
            <person name="Boore J.L."/>
            <person name="Grigoriev I.V."/>
            <person name="Lindberg D.R."/>
            <person name="Seaver E.C."/>
            <person name="Weisblat D.A."/>
            <person name="Putnam N.H."/>
            <person name="Rokhsar D.S."/>
        </authorList>
    </citation>
    <scope>NUCLEOTIDE SEQUENCE</scope>
    <source>
        <strain evidence="3 5">I ESC-2004</strain>
    </source>
</reference>
<keyword evidence="2" id="KW-0812">Transmembrane</keyword>
<dbReference type="SUPFAM" id="SSF49854">
    <property type="entry name" value="Spermadhesin, CUB domain"/>
    <property type="match status" value="1"/>
</dbReference>
<feature type="region of interest" description="Disordered" evidence="1">
    <location>
        <begin position="397"/>
        <end position="420"/>
    </location>
</feature>
<dbReference type="EMBL" id="AMQN01004882">
    <property type="status" value="NOT_ANNOTATED_CDS"/>
    <property type="molecule type" value="Genomic_DNA"/>
</dbReference>
<reference evidence="4" key="3">
    <citation type="submission" date="2015-06" db="UniProtKB">
        <authorList>
            <consortium name="EnsemblMetazoa"/>
        </authorList>
    </citation>
    <scope>IDENTIFICATION</scope>
</reference>
<dbReference type="AlphaFoldDB" id="R7V766"/>
<dbReference type="Gene3D" id="2.60.120.740">
    <property type="match status" value="1"/>
</dbReference>
<evidence type="ECO:0008006" key="6">
    <source>
        <dbReference type="Google" id="ProtNLM"/>
    </source>
</evidence>
<sequence>METSLYGRMRQGGCIAVDDGIGCHADVTSEMDAKCSGRKSCSLLLPDDALYRHQGNCPQEMERYLQTSYRCVQVSHPLDRCQESLMTSPTGVLVNSHQDSICDWRISVFPGQRINLTLYDFGAALQGYLPQTDGSLCQKYGRVTEMQTKKNFDICSGRQRIRNIFLSETNSITIRTNSANTPGAVQAIFLIAYEVVGCANPVVSPNAWLLRDGMTSTITCNVTGEKHTLVCRGTEWVGKHPQCIEHPDKQDGGRNLWHSLSREWKSPYGVVIIIGLGVALGIVIGALLLFFVLIYFKRRDYRRAGSRMSADEYDSVPPEMTHTLPPGDRTMQLSDNTMHYGYQHTQEGCPDPKVIIRQGTMRSHFEDLGDRDWSERNDYSEHNQCLCDAPDAIPSLKLKSDPKKKKSTFASGVHVYESPK</sequence>
<evidence type="ECO:0000313" key="3">
    <source>
        <dbReference type="EMBL" id="ELU14297.1"/>
    </source>
</evidence>
<gene>
    <name evidence="3" type="ORF">CAPTEDRAFT_215916</name>
</gene>
<dbReference type="EMBL" id="KB294622">
    <property type="protein sequence ID" value="ELU14297.1"/>
    <property type="molecule type" value="Genomic_DNA"/>
</dbReference>
<dbReference type="PANTHER" id="PTHR46780">
    <property type="entry name" value="PROTEIN EVA-1"/>
    <property type="match status" value="1"/>
</dbReference>
<proteinExistence type="predicted"/>
<name>R7V766_CAPTE</name>
<dbReference type="HOGENOM" id="CLU_029488_4_1_1"/>